<dbReference type="STRING" id="1184609.KILIM_017_00970"/>
<reference evidence="1 2" key="1">
    <citation type="submission" date="2012-08" db="EMBL/GenBank/DDBJ databases">
        <title>Whole genome shotgun sequence of Kineosphaera limosa NBRC 100340.</title>
        <authorList>
            <person name="Yoshida I."/>
            <person name="Isaki S."/>
            <person name="Hosoyama A."/>
            <person name="Tsuchikane K."/>
            <person name="Katsumata H."/>
            <person name="Ando Y."/>
            <person name="Ohji S."/>
            <person name="Hamada M."/>
            <person name="Tamura T."/>
            <person name="Yamazoe A."/>
            <person name="Yamazaki S."/>
            <person name="Fujita N."/>
        </authorList>
    </citation>
    <scope>NUCLEOTIDE SEQUENCE [LARGE SCALE GENOMIC DNA]</scope>
    <source>
        <strain evidence="1 2">NBRC 100340</strain>
    </source>
</reference>
<dbReference type="EMBL" id="BAHD01000017">
    <property type="protein sequence ID" value="GAB95251.1"/>
    <property type="molecule type" value="Genomic_DNA"/>
</dbReference>
<gene>
    <name evidence="1" type="ORF">KILIM_017_00970</name>
</gene>
<dbReference type="CDD" id="cd09727">
    <property type="entry name" value="Cas6_I-E"/>
    <property type="match status" value="1"/>
</dbReference>
<dbReference type="NCBIfam" id="TIGR01907">
    <property type="entry name" value="casE_Cse3"/>
    <property type="match status" value="1"/>
</dbReference>
<dbReference type="Proteomes" id="UP000008366">
    <property type="component" value="Unassembled WGS sequence"/>
</dbReference>
<dbReference type="AlphaFoldDB" id="K6WN60"/>
<proteinExistence type="predicted"/>
<sequence length="217" mass="23606">MFLTRFALNRARRGARHLLASQQRMHAGVLAGFPPGADPGRVLWRIDESPQQTELFIASAARPDLTHLVEQAGWPTGATWDTADYSPFLERLAVGQLWGFRLTANPVRSVSRGAGIRGAVKAHVTPAQQEEWFLTRAAQLGFELPAGTMGVPDVVVKNRRTARFLRGDDRGREVTVVMATFEGHLAVTDPELLRTALVGGVGRAKAYGCGLLTLARA</sequence>
<comment type="caution">
    <text evidence="1">The sequence shown here is derived from an EMBL/GenBank/DDBJ whole genome shotgun (WGS) entry which is preliminary data.</text>
</comment>
<protein>
    <submittedName>
        <fullName evidence="1">Putative CRISPR-associated protein</fullName>
    </submittedName>
</protein>
<dbReference type="SUPFAM" id="SSF117987">
    <property type="entry name" value="CRISPR-associated protein"/>
    <property type="match status" value="2"/>
</dbReference>
<keyword evidence="2" id="KW-1185">Reference proteome</keyword>
<dbReference type="Pfam" id="PF08798">
    <property type="entry name" value="CRISPR_assoc"/>
    <property type="match status" value="1"/>
</dbReference>
<dbReference type="Gene3D" id="3.30.70.1210">
    <property type="entry name" value="Crispr-associated protein, domain 2"/>
    <property type="match status" value="1"/>
</dbReference>
<evidence type="ECO:0000313" key="2">
    <source>
        <dbReference type="Proteomes" id="UP000008366"/>
    </source>
</evidence>
<dbReference type="RefSeq" id="WP_006591783.1">
    <property type="nucleotide sequence ID" value="NZ_BAHD01000017.1"/>
</dbReference>
<organism evidence="1 2">
    <name type="scientific">Kineosphaera limosa NBRC 100340</name>
    <dbReference type="NCBI Taxonomy" id="1184609"/>
    <lineage>
        <taxon>Bacteria</taxon>
        <taxon>Bacillati</taxon>
        <taxon>Actinomycetota</taxon>
        <taxon>Actinomycetes</taxon>
        <taxon>Micrococcales</taxon>
        <taxon>Dermatophilaceae</taxon>
        <taxon>Kineosphaera</taxon>
    </lineage>
</organism>
<dbReference type="eggNOG" id="ENOG5030BEK">
    <property type="taxonomic scope" value="Bacteria"/>
</dbReference>
<evidence type="ECO:0000313" key="1">
    <source>
        <dbReference type="EMBL" id="GAB95251.1"/>
    </source>
</evidence>
<name>K6WN60_9MICO</name>
<dbReference type="InterPro" id="IPR010179">
    <property type="entry name" value="CRISPR-assoc_prot_Cse3"/>
</dbReference>
<dbReference type="SMART" id="SM01101">
    <property type="entry name" value="CRISPR_assoc"/>
    <property type="match status" value="1"/>
</dbReference>
<accession>K6WN60</accession>
<dbReference type="OrthoDB" id="9795689at2"/>
<dbReference type="Gene3D" id="3.30.70.1200">
    <property type="entry name" value="Crispr-associated protein, domain 1"/>
    <property type="match status" value="1"/>
</dbReference>